<feature type="short sequence motif" description="GXSXG" evidence="6">
    <location>
        <begin position="98"/>
        <end position="102"/>
    </location>
</feature>
<dbReference type="RefSeq" id="WP_057628374.1">
    <property type="nucleotide sequence ID" value="NZ_LDJJ01000028.1"/>
</dbReference>
<keyword evidence="4 6" id="KW-0443">Lipid metabolism</keyword>
<dbReference type="PROSITE" id="PS51635">
    <property type="entry name" value="PNPLA"/>
    <property type="match status" value="1"/>
</dbReference>
<dbReference type="PATRIC" id="fig|405446.3.peg.1272"/>
<gene>
    <name evidence="8" type="ORF">ABB27_09105</name>
</gene>
<dbReference type="Gene3D" id="3.40.1090.10">
    <property type="entry name" value="Cytosolic phospholipase A2 catalytic domain"/>
    <property type="match status" value="2"/>
</dbReference>
<feature type="short sequence motif" description="GXGXXG" evidence="6">
    <location>
        <begin position="71"/>
        <end position="76"/>
    </location>
</feature>
<evidence type="ECO:0000256" key="2">
    <source>
        <dbReference type="ARBA" id="ARBA00022801"/>
    </source>
</evidence>
<dbReference type="InterPro" id="IPR016035">
    <property type="entry name" value="Acyl_Trfase/lysoPLipase"/>
</dbReference>
<dbReference type="PANTHER" id="PTHR14226">
    <property type="entry name" value="NEUROPATHY TARGET ESTERASE/SWISS CHEESE D.MELANOGASTER"/>
    <property type="match status" value="1"/>
</dbReference>
<feature type="domain" description="PNPLA" evidence="7">
    <location>
        <begin position="67"/>
        <end position="259"/>
    </location>
</feature>
<organism evidence="8 9">
    <name type="scientific">Stenotrophomonas terrae</name>
    <dbReference type="NCBI Taxonomy" id="405446"/>
    <lineage>
        <taxon>Bacteria</taxon>
        <taxon>Pseudomonadati</taxon>
        <taxon>Pseudomonadota</taxon>
        <taxon>Gammaproteobacteria</taxon>
        <taxon>Lysobacterales</taxon>
        <taxon>Lysobacteraceae</taxon>
        <taxon>Stenotrophomonas</taxon>
    </lineage>
</organism>
<dbReference type="Proteomes" id="UP000051863">
    <property type="component" value="Unassembled WGS sequence"/>
</dbReference>
<evidence type="ECO:0000256" key="1">
    <source>
        <dbReference type="ARBA" id="ARBA00004370"/>
    </source>
</evidence>
<reference evidence="8 9" key="1">
    <citation type="submission" date="2015-05" db="EMBL/GenBank/DDBJ databases">
        <title>Genome sequencing and analysis of members of genus Stenotrophomonas.</title>
        <authorList>
            <person name="Patil P.P."/>
            <person name="Midha S."/>
            <person name="Patil P.B."/>
        </authorList>
    </citation>
    <scope>NUCLEOTIDE SEQUENCE [LARGE SCALE GENOMIC DNA]</scope>
    <source>
        <strain evidence="8 9">DSM 18941</strain>
    </source>
</reference>
<keyword evidence="3 6" id="KW-0442">Lipid degradation</keyword>
<dbReference type="InterPro" id="IPR050301">
    <property type="entry name" value="NTE"/>
</dbReference>
<feature type="short sequence motif" description="DGA/G" evidence="6">
    <location>
        <begin position="246"/>
        <end position="248"/>
    </location>
</feature>
<comment type="caution">
    <text evidence="8">The sequence shown here is derived from an EMBL/GenBank/DDBJ whole genome shotgun (WGS) entry which is preliminary data.</text>
</comment>
<dbReference type="Pfam" id="PF01734">
    <property type="entry name" value="Patatin"/>
    <property type="match status" value="1"/>
</dbReference>
<protein>
    <recommendedName>
        <fullName evidence="7">PNPLA domain-containing protein</fullName>
    </recommendedName>
</protein>
<dbReference type="GO" id="GO:0019867">
    <property type="term" value="C:outer membrane"/>
    <property type="evidence" value="ECO:0007669"/>
    <property type="project" value="InterPro"/>
</dbReference>
<evidence type="ECO:0000313" key="8">
    <source>
        <dbReference type="EMBL" id="KRG67716.1"/>
    </source>
</evidence>
<dbReference type="AlphaFoldDB" id="A0A0R0CQ96"/>
<dbReference type="Gene3D" id="2.40.160.50">
    <property type="entry name" value="membrane protein fhac: a member of the omp85/tpsb transporter family"/>
    <property type="match status" value="1"/>
</dbReference>
<dbReference type="GO" id="GO:0016042">
    <property type="term" value="P:lipid catabolic process"/>
    <property type="evidence" value="ECO:0007669"/>
    <property type="project" value="UniProtKB-UniRule"/>
</dbReference>
<evidence type="ECO:0000259" key="7">
    <source>
        <dbReference type="PROSITE" id="PS51635"/>
    </source>
</evidence>
<keyword evidence="9" id="KW-1185">Reference proteome</keyword>
<keyword evidence="5" id="KW-0472">Membrane</keyword>
<dbReference type="SUPFAM" id="SSF52151">
    <property type="entry name" value="FabD/lysophospholipase-like"/>
    <property type="match status" value="1"/>
</dbReference>
<feature type="active site" description="Proton acceptor" evidence="6">
    <location>
        <position position="246"/>
    </location>
</feature>
<comment type="subcellular location">
    <subcellularLocation>
        <location evidence="1">Membrane</location>
    </subcellularLocation>
</comment>
<evidence type="ECO:0000256" key="5">
    <source>
        <dbReference type="ARBA" id="ARBA00023136"/>
    </source>
</evidence>
<dbReference type="InterPro" id="IPR000184">
    <property type="entry name" value="Bac_surfAg_D15"/>
</dbReference>
<dbReference type="OrthoDB" id="5290098at2"/>
<dbReference type="GO" id="GO:0016787">
    <property type="term" value="F:hydrolase activity"/>
    <property type="evidence" value="ECO:0007669"/>
    <property type="project" value="UniProtKB-UniRule"/>
</dbReference>
<accession>A0A0R0CQ96</accession>
<dbReference type="PANTHER" id="PTHR14226:SF29">
    <property type="entry name" value="NEUROPATHY TARGET ESTERASE SWS"/>
    <property type="match status" value="1"/>
</dbReference>
<evidence type="ECO:0000313" key="9">
    <source>
        <dbReference type="Proteomes" id="UP000051863"/>
    </source>
</evidence>
<dbReference type="EMBL" id="LDJJ01000028">
    <property type="protein sequence ID" value="KRG67716.1"/>
    <property type="molecule type" value="Genomic_DNA"/>
</dbReference>
<proteinExistence type="predicted"/>
<feature type="active site" description="Nucleophile" evidence="6">
    <location>
        <position position="100"/>
    </location>
</feature>
<dbReference type="Pfam" id="PF01103">
    <property type="entry name" value="Omp85"/>
    <property type="match status" value="1"/>
</dbReference>
<evidence type="ECO:0000256" key="3">
    <source>
        <dbReference type="ARBA" id="ARBA00022963"/>
    </source>
</evidence>
<name>A0A0R0CQ96_9GAMM</name>
<dbReference type="InterPro" id="IPR002641">
    <property type="entry name" value="PNPLA_dom"/>
</dbReference>
<evidence type="ECO:0000256" key="6">
    <source>
        <dbReference type="PROSITE-ProRule" id="PRU01161"/>
    </source>
</evidence>
<keyword evidence="2 6" id="KW-0378">Hydrolase</keyword>
<sequence length="772" mass="84506">MLQPLHTHRALRLPADKLTVMMRCWQSVLGVLIVLLLCNPARAQQADATDVDAPVPQQAQATPCVGLVLGGGGARGAAHIGVLQVMERERIPVCQIAGTSMGAIVGGLYASGYTTDELQRLIETLDWADLFVDDAPRIDRPMRRKDADFRYLLNLELGLRDGKVVMPGGLVQGQKLLLLLRRLTLSSWDVDDFSKLPIPFRAVAADIGSGQRVVLQQGDLALAIRSSMSVPGAFAPLRVDGHLLVDGGMVDNVPIDVVRDMGAGQLIVVDVGSPLHPEAALTNPVAIMDQMIGALMMEKTQRQLATLGSNDVLIRPELGDLSAAQFDRGKEAIAAGVAAAEAALPQLRQHAVDEARYAAFRQQQHRPAFDPGLVSFLDVLPVNSSAASARVQRTLQAEVGRPLEVDRLQQELGVAYSANRFQQLDYRLVERDGERGLQIVATERPWSVFGKFGFQLNDNFAGRNSYMISSELTVADINHWGAEWLTVLHAGHISGLYTEFHQPVGDGRFYLQPSLQAEAETLPLWASDQQIAEYRIKRRSLGMSMGYSPRPTFAISTGIVRGRDSSDELVGSPLDFNRDKQDFAAVVVNATWDSLDSINFPTRGWRFNADYEMYRQQLGADVEGDVLRLSGDWAHAWGRYHLLLGAQLSSALDDDHFFRAQSFLGGFLNLSGYDEHALFGNQAALLKAVVYRRTGDTTRLFSLPLYLGASLETGNVWLTRAAVDADNLVLAGSLFAGVDTPLGPMFLAYGYNDNGQASWYLTFGSLLRPMGR</sequence>
<evidence type="ECO:0000256" key="4">
    <source>
        <dbReference type="ARBA" id="ARBA00023098"/>
    </source>
</evidence>